<dbReference type="SUPFAM" id="SSF81296">
    <property type="entry name" value="E set domains"/>
    <property type="match status" value="2"/>
</dbReference>
<reference evidence="3" key="1">
    <citation type="submission" date="2006-01" db="EMBL/GenBank/DDBJ databases">
        <authorList>
            <person name="Lindblad-Toh K."/>
            <person name="Mauceli E."/>
            <person name="Grabherr M."/>
            <person name="Chang J.L."/>
            <person name="Lander E.S."/>
        </authorList>
    </citation>
    <scope>NUCLEOTIDE SEQUENCE [LARGE SCALE GENOMIC DNA]</scope>
</reference>
<keyword evidence="1" id="KW-0732">Signal</keyword>
<accession>G3NDL1</accession>
<feature type="domain" description="IPT/TIG" evidence="2">
    <location>
        <begin position="115"/>
        <end position="212"/>
    </location>
</feature>
<dbReference type="InterPro" id="IPR013783">
    <property type="entry name" value="Ig-like_fold"/>
</dbReference>
<dbReference type="CDD" id="cd00603">
    <property type="entry name" value="IPT_PCSR"/>
    <property type="match status" value="1"/>
</dbReference>
<sequence>RVDQLTPNRGSSNGATRIMIDGIGFAQERQFQLNPKDDNFGNRVFLVSDSLSVPCDVERDSTHGNRITCVTRAMPVDQYVVRVSVDGVPIPDAGVCRGAYKPYRCSFFSVRHRTPTISTLSPASGPPGSLVTVRGIIFTDVYGSNTDRSSNGLDVRFLRAYMGGMPCELLKPNSDELYNLQLDSESSNWGYMSCKMTGSYVGHHNLTYILDSEFGRSLPDKKLLRVSALGKLSMFQTFAGKTRKKKK</sequence>
<evidence type="ECO:0000256" key="1">
    <source>
        <dbReference type="ARBA" id="ARBA00022729"/>
    </source>
</evidence>
<dbReference type="FunFam" id="2.60.40.10:FF:000857">
    <property type="entry name" value="PKHD1 like 1"/>
    <property type="match status" value="1"/>
</dbReference>
<name>G3NDL1_GASAC</name>
<evidence type="ECO:0000313" key="3">
    <source>
        <dbReference type="Ensembl" id="ENSGACP00000003411.1"/>
    </source>
</evidence>
<dbReference type="PANTHER" id="PTHR46769:SF2">
    <property type="entry name" value="FIBROCYSTIN-L ISOFORM 2 PRECURSOR-RELATED"/>
    <property type="match status" value="1"/>
</dbReference>
<feature type="domain" description="IPT/TIG" evidence="2">
    <location>
        <begin position="2"/>
        <end position="87"/>
    </location>
</feature>
<dbReference type="InterPro" id="IPR014756">
    <property type="entry name" value="Ig_E-set"/>
</dbReference>
<dbReference type="AlphaFoldDB" id="G3NDL1"/>
<dbReference type="InterPro" id="IPR052387">
    <property type="entry name" value="Fibrocystin"/>
</dbReference>
<proteinExistence type="predicted"/>
<dbReference type="Ensembl" id="ENSGACT00000003422.1">
    <property type="protein sequence ID" value="ENSGACP00000003411.1"/>
    <property type="gene ID" value="ENSGACG00000002583.2"/>
</dbReference>
<dbReference type="InterPro" id="IPR002909">
    <property type="entry name" value="IPT_dom"/>
</dbReference>
<evidence type="ECO:0000259" key="2">
    <source>
        <dbReference type="Pfam" id="PF01833"/>
    </source>
</evidence>
<dbReference type="PANTHER" id="PTHR46769">
    <property type="entry name" value="POLYCYSTIC KIDNEY AND HEPATIC DISEASE 1 (AUTOSOMAL RECESSIVE)-LIKE 1"/>
    <property type="match status" value="1"/>
</dbReference>
<protein>
    <submittedName>
        <fullName evidence="3">Polycystic kidney and hepatic disease 1 (autosomal recessive)-like 1</fullName>
    </submittedName>
</protein>
<organism evidence="3">
    <name type="scientific">Gasterosteus aculeatus</name>
    <name type="common">Three-spined stickleback</name>
    <dbReference type="NCBI Taxonomy" id="69293"/>
    <lineage>
        <taxon>Eukaryota</taxon>
        <taxon>Metazoa</taxon>
        <taxon>Chordata</taxon>
        <taxon>Craniata</taxon>
        <taxon>Vertebrata</taxon>
        <taxon>Euteleostomi</taxon>
        <taxon>Actinopterygii</taxon>
        <taxon>Neopterygii</taxon>
        <taxon>Teleostei</taxon>
        <taxon>Neoteleostei</taxon>
        <taxon>Acanthomorphata</taxon>
        <taxon>Eupercaria</taxon>
        <taxon>Perciformes</taxon>
        <taxon>Cottioidei</taxon>
        <taxon>Gasterosteales</taxon>
        <taxon>Gasterosteidae</taxon>
        <taxon>Gasterosteus</taxon>
    </lineage>
</organism>
<dbReference type="CDD" id="cd00102">
    <property type="entry name" value="IPT"/>
    <property type="match status" value="1"/>
</dbReference>
<dbReference type="Gene3D" id="2.60.40.10">
    <property type="entry name" value="Immunoglobulins"/>
    <property type="match status" value="2"/>
</dbReference>
<dbReference type="Pfam" id="PF01833">
    <property type="entry name" value="TIG"/>
    <property type="match status" value="2"/>
</dbReference>
<dbReference type="GO" id="GO:0007399">
    <property type="term" value="P:nervous system development"/>
    <property type="evidence" value="ECO:0007669"/>
    <property type="project" value="UniProtKB-ARBA"/>
</dbReference>
<reference evidence="3" key="2">
    <citation type="submission" date="2024-04" db="UniProtKB">
        <authorList>
            <consortium name="Ensembl"/>
        </authorList>
    </citation>
    <scope>IDENTIFICATION</scope>
</reference>